<dbReference type="EMBL" id="GGEC01071362">
    <property type="protein sequence ID" value="MBX51846.1"/>
    <property type="molecule type" value="Transcribed_RNA"/>
</dbReference>
<protein>
    <submittedName>
        <fullName evidence="1">Uncharacterized protein</fullName>
    </submittedName>
</protein>
<accession>A0A2P2PAR4</accession>
<evidence type="ECO:0000313" key="1">
    <source>
        <dbReference type="EMBL" id="MBX51846.1"/>
    </source>
</evidence>
<name>A0A2P2PAR4_RHIMU</name>
<dbReference type="AlphaFoldDB" id="A0A2P2PAR4"/>
<reference evidence="1" key="1">
    <citation type="submission" date="2018-02" db="EMBL/GenBank/DDBJ databases">
        <title>Rhizophora mucronata_Transcriptome.</title>
        <authorList>
            <person name="Meera S.P."/>
            <person name="Sreeshan A."/>
            <person name="Augustine A."/>
        </authorList>
    </citation>
    <scope>NUCLEOTIDE SEQUENCE</scope>
    <source>
        <tissue evidence="1">Leaf</tissue>
    </source>
</reference>
<organism evidence="1">
    <name type="scientific">Rhizophora mucronata</name>
    <name type="common">Asiatic mangrove</name>
    <dbReference type="NCBI Taxonomy" id="61149"/>
    <lineage>
        <taxon>Eukaryota</taxon>
        <taxon>Viridiplantae</taxon>
        <taxon>Streptophyta</taxon>
        <taxon>Embryophyta</taxon>
        <taxon>Tracheophyta</taxon>
        <taxon>Spermatophyta</taxon>
        <taxon>Magnoliopsida</taxon>
        <taxon>eudicotyledons</taxon>
        <taxon>Gunneridae</taxon>
        <taxon>Pentapetalae</taxon>
        <taxon>rosids</taxon>
        <taxon>fabids</taxon>
        <taxon>Malpighiales</taxon>
        <taxon>Rhizophoraceae</taxon>
        <taxon>Rhizophora</taxon>
    </lineage>
</organism>
<proteinExistence type="predicted"/>
<sequence>MCSHLSKPGSSVLWLHHVTCLCINGIRPVI</sequence>